<dbReference type="InterPro" id="IPR002816">
    <property type="entry name" value="TraB/PrgY/GumN_fam"/>
</dbReference>
<protein>
    <submittedName>
        <fullName evidence="2">Uncharacterized protein</fullName>
    </submittedName>
</protein>
<dbReference type="EMBL" id="HBEL01036078">
    <property type="protein sequence ID" value="CAD8420745.1"/>
    <property type="molecule type" value="Transcribed_RNA"/>
</dbReference>
<name>A0A7S0CEN7_9STRA</name>
<feature type="region of interest" description="Disordered" evidence="1">
    <location>
        <begin position="1"/>
        <end position="42"/>
    </location>
</feature>
<dbReference type="InterPro" id="IPR046345">
    <property type="entry name" value="TraB_PrgY-like"/>
</dbReference>
<dbReference type="PANTHER" id="PTHR21530">
    <property type="entry name" value="PHEROMONE SHUTDOWN PROTEIN"/>
    <property type="match status" value="1"/>
</dbReference>
<dbReference type="AlphaFoldDB" id="A0A7S0CEN7"/>
<dbReference type="Pfam" id="PF01963">
    <property type="entry name" value="TraB_PrgY_gumN"/>
    <property type="match status" value="1"/>
</dbReference>
<proteinExistence type="predicted"/>
<accession>A0A7S0CEN7</accession>
<sequence>MHPLRCKATRRRVRSGSSKPSKRHRRPWSGKQSPTCTKKLESDGLNAGEEFSVAVNEGLKLNAAIVLGDRDVDVTLQRLTTAISKTNFKQLLSADSQIEEQMINTLPTETIDTFQKIGSLSSDEMRTMVEILKTNDNVKALMANLKRAAPEIYGAMVAERDEYMARGLNELPNKYLTTVAVMGLAHIDGVERNLMASGWTQAIPMCT</sequence>
<gene>
    <name evidence="2" type="ORF">PINE0816_LOCUS16896</name>
</gene>
<organism evidence="2">
    <name type="scientific">Proboscia inermis</name>
    <dbReference type="NCBI Taxonomy" id="420281"/>
    <lineage>
        <taxon>Eukaryota</taxon>
        <taxon>Sar</taxon>
        <taxon>Stramenopiles</taxon>
        <taxon>Ochrophyta</taxon>
        <taxon>Bacillariophyta</taxon>
        <taxon>Coscinodiscophyceae</taxon>
        <taxon>Rhizosoleniophycidae</taxon>
        <taxon>Rhizosoleniales</taxon>
        <taxon>Rhizosoleniaceae</taxon>
        <taxon>Proboscia</taxon>
    </lineage>
</organism>
<dbReference type="CDD" id="cd14726">
    <property type="entry name" value="TraB_PrgY-like"/>
    <property type="match status" value="1"/>
</dbReference>
<evidence type="ECO:0000256" key="1">
    <source>
        <dbReference type="SAM" id="MobiDB-lite"/>
    </source>
</evidence>
<dbReference type="PANTHER" id="PTHR21530:SF7">
    <property type="entry name" value="TRAB DOMAIN-CONTAINING PROTEIN"/>
    <property type="match status" value="1"/>
</dbReference>
<evidence type="ECO:0000313" key="2">
    <source>
        <dbReference type="EMBL" id="CAD8420745.1"/>
    </source>
</evidence>
<feature type="compositionally biased region" description="Basic residues" evidence="1">
    <location>
        <begin position="1"/>
        <end position="28"/>
    </location>
</feature>
<reference evidence="2" key="1">
    <citation type="submission" date="2021-01" db="EMBL/GenBank/DDBJ databases">
        <authorList>
            <person name="Corre E."/>
            <person name="Pelletier E."/>
            <person name="Niang G."/>
            <person name="Scheremetjew M."/>
            <person name="Finn R."/>
            <person name="Kale V."/>
            <person name="Holt S."/>
            <person name="Cochrane G."/>
            <person name="Meng A."/>
            <person name="Brown T."/>
            <person name="Cohen L."/>
        </authorList>
    </citation>
    <scope>NUCLEOTIDE SEQUENCE</scope>
    <source>
        <strain evidence="2">CCAP1064/1</strain>
    </source>
</reference>